<accession>J3P5Z7</accession>
<feature type="chain" id="PRO_5015094950" description="FAS1 domain-containing protein" evidence="1">
    <location>
        <begin position="18"/>
        <end position="331"/>
    </location>
</feature>
<dbReference type="VEuPathDB" id="FungiDB:GGTG_08937"/>
<reference evidence="3" key="3">
    <citation type="submission" date="2010-09" db="EMBL/GenBank/DDBJ databases">
        <title>Annotation of Gaeumannomyces graminis var. tritici R3-111a-1.</title>
        <authorList>
            <consortium name="The Broad Institute Genome Sequencing Platform"/>
            <person name="Ma L.-J."/>
            <person name="Dead R."/>
            <person name="Young S.K."/>
            <person name="Zeng Q."/>
            <person name="Gargeya S."/>
            <person name="Fitzgerald M."/>
            <person name="Haas B."/>
            <person name="Abouelleil A."/>
            <person name="Alvarado L."/>
            <person name="Arachchi H.M."/>
            <person name="Berlin A."/>
            <person name="Brown A."/>
            <person name="Chapman S.B."/>
            <person name="Chen Z."/>
            <person name="Dunbar C."/>
            <person name="Freedman E."/>
            <person name="Gearin G."/>
            <person name="Gellesch M."/>
            <person name="Goldberg J."/>
            <person name="Griggs A."/>
            <person name="Gujja S."/>
            <person name="Heiman D."/>
            <person name="Howarth C."/>
            <person name="Larson L."/>
            <person name="Lui A."/>
            <person name="MacDonald P.J.P."/>
            <person name="Mehta T."/>
            <person name="Montmayeur A."/>
            <person name="Murphy C."/>
            <person name="Neiman D."/>
            <person name="Pearson M."/>
            <person name="Priest M."/>
            <person name="Roberts A."/>
            <person name="Saif S."/>
            <person name="Shea T."/>
            <person name="Shenoy N."/>
            <person name="Sisk P."/>
            <person name="Stolte C."/>
            <person name="Sykes S."/>
            <person name="Yandava C."/>
            <person name="Wortman J."/>
            <person name="Nusbaum C."/>
            <person name="Birren B."/>
        </authorList>
    </citation>
    <scope>NUCLEOTIDE SEQUENCE</scope>
    <source>
        <strain evidence="3">R3-111a-1</strain>
    </source>
</reference>
<name>J3P5Z7_GAET3</name>
<dbReference type="GO" id="GO:0000329">
    <property type="term" value="C:fungal-type vacuole membrane"/>
    <property type="evidence" value="ECO:0007669"/>
    <property type="project" value="TreeGrafter"/>
</dbReference>
<dbReference type="eggNOG" id="KOG1437">
    <property type="taxonomic scope" value="Eukaryota"/>
</dbReference>
<dbReference type="EMBL" id="GL385398">
    <property type="protein sequence ID" value="EJT75099.1"/>
    <property type="molecule type" value="Genomic_DNA"/>
</dbReference>
<dbReference type="STRING" id="644352.J3P5Z7"/>
<dbReference type="PROSITE" id="PS50213">
    <property type="entry name" value="FAS1"/>
    <property type="match status" value="1"/>
</dbReference>
<evidence type="ECO:0000256" key="1">
    <source>
        <dbReference type="SAM" id="SignalP"/>
    </source>
</evidence>
<evidence type="ECO:0000313" key="3">
    <source>
        <dbReference type="EMBL" id="EJT75099.1"/>
    </source>
</evidence>
<evidence type="ECO:0000259" key="2">
    <source>
        <dbReference type="PROSITE" id="PS50213"/>
    </source>
</evidence>
<dbReference type="AlphaFoldDB" id="J3P5Z7"/>
<reference evidence="4" key="5">
    <citation type="submission" date="2018-04" db="UniProtKB">
        <authorList>
            <consortium name="EnsemblFungi"/>
        </authorList>
    </citation>
    <scope>IDENTIFICATION</scope>
    <source>
        <strain evidence="4">R3-111a-1</strain>
    </source>
</reference>
<reference evidence="3" key="2">
    <citation type="submission" date="2010-07" db="EMBL/GenBank/DDBJ databases">
        <authorList>
            <consortium name="The Broad Institute Genome Sequencing Platform"/>
            <consortium name="Broad Institute Genome Sequencing Center for Infectious Disease"/>
            <person name="Ma L.-J."/>
            <person name="Dead R."/>
            <person name="Young S."/>
            <person name="Zeng Q."/>
            <person name="Koehrsen M."/>
            <person name="Alvarado L."/>
            <person name="Berlin A."/>
            <person name="Chapman S.B."/>
            <person name="Chen Z."/>
            <person name="Freedman E."/>
            <person name="Gellesch M."/>
            <person name="Goldberg J."/>
            <person name="Griggs A."/>
            <person name="Gujja S."/>
            <person name="Heilman E.R."/>
            <person name="Heiman D."/>
            <person name="Hepburn T."/>
            <person name="Howarth C."/>
            <person name="Jen D."/>
            <person name="Larson L."/>
            <person name="Mehta T."/>
            <person name="Neiman D."/>
            <person name="Pearson M."/>
            <person name="Roberts A."/>
            <person name="Saif S."/>
            <person name="Shea T."/>
            <person name="Shenoy N."/>
            <person name="Sisk P."/>
            <person name="Stolte C."/>
            <person name="Sykes S."/>
            <person name="Walk T."/>
            <person name="White J."/>
            <person name="Yandava C."/>
            <person name="Haas B."/>
            <person name="Nusbaum C."/>
            <person name="Birren B."/>
        </authorList>
    </citation>
    <scope>NUCLEOTIDE SEQUENCE</scope>
    <source>
        <strain evidence="3">R3-111a-1</strain>
    </source>
</reference>
<dbReference type="RefSeq" id="XP_009225043.1">
    <property type="nucleotide sequence ID" value="XM_009226779.1"/>
</dbReference>
<keyword evidence="5" id="KW-1185">Reference proteome</keyword>
<dbReference type="Gene3D" id="2.30.180.10">
    <property type="entry name" value="FAS1 domain"/>
    <property type="match status" value="1"/>
</dbReference>
<dbReference type="EnsemblFungi" id="EJT75099">
    <property type="protein sequence ID" value="EJT75099"/>
    <property type="gene ID" value="GGTG_08937"/>
</dbReference>
<dbReference type="PANTHER" id="PTHR10900">
    <property type="entry name" value="PERIOSTIN-RELATED"/>
    <property type="match status" value="1"/>
</dbReference>
<dbReference type="GeneID" id="20349395"/>
<feature type="signal peptide" evidence="1">
    <location>
        <begin position="1"/>
        <end position="17"/>
    </location>
</feature>
<organism evidence="3">
    <name type="scientific">Gaeumannomyces tritici (strain R3-111a-1)</name>
    <name type="common">Wheat and barley take-all root rot fungus</name>
    <name type="synonym">Gaeumannomyces graminis var. tritici</name>
    <dbReference type="NCBI Taxonomy" id="644352"/>
    <lineage>
        <taxon>Eukaryota</taxon>
        <taxon>Fungi</taxon>
        <taxon>Dikarya</taxon>
        <taxon>Ascomycota</taxon>
        <taxon>Pezizomycotina</taxon>
        <taxon>Sordariomycetes</taxon>
        <taxon>Sordariomycetidae</taxon>
        <taxon>Magnaporthales</taxon>
        <taxon>Magnaporthaceae</taxon>
        <taxon>Gaeumannomyces</taxon>
    </lineage>
</organism>
<dbReference type="InterPro" id="IPR036378">
    <property type="entry name" value="FAS1_dom_sf"/>
</dbReference>
<feature type="domain" description="FAS1" evidence="2">
    <location>
        <begin position="172"/>
        <end position="292"/>
    </location>
</feature>
<dbReference type="PANTHER" id="PTHR10900:SF77">
    <property type="entry name" value="FI19380P1"/>
    <property type="match status" value="1"/>
</dbReference>
<dbReference type="OrthoDB" id="286301at2759"/>
<dbReference type="InterPro" id="IPR050904">
    <property type="entry name" value="Adhesion/Biosynth-related"/>
</dbReference>
<reference evidence="5" key="1">
    <citation type="submission" date="2010-07" db="EMBL/GenBank/DDBJ databases">
        <title>The genome sequence of Gaeumannomyces graminis var. tritici strain R3-111a-1.</title>
        <authorList>
            <consortium name="The Broad Institute Genome Sequencing Platform"/>
            <person name="Ma L.-J."/>
            <person name="Dead R."/>
            <person name="Young S."/>
            <person name="Zeng Q."/>
            <person name="Koehrsen M."/>
            <person name="Alvarado L."/>
            <person name="Berlin A."/>
            <person name="Chapman S.B."/>
            <person name="Chen Z."/>
            <person name="Freedman E."/>
            <person name="Gellesch M."/>
            <person name="Goldberg J."/>
            <person name="Griggs A."/>
            <person name="Gujja S."/>
            <person name="Heilman E.R."/>
            <person name="Heiman D."/>
            <person name="Hepburn T."/>
            <person name="Howarth C."/>
            <person name="Jen D."/>
            <person name="Larson L."/>
            <person name="Mehta T."/>
            <person name="Neiman D."/>
            <person name="Pearson M."/>
            <person name="Roberts A."/>
            <person name="Saif S."/>
            <person name="Shea T."/>
            <person name="Shenoy N."/>
            <person name="Sisk P."/>
            <person name="Stolte C."/>
            <person name="Sykes S."/>
            <person name="Walk T."/>
            <person name="White J."/>
            <person name="Yandava C."/>
            <person name="Haas B."/>
            <person name="Nusbaum C."/>
            <person name="Birren B."/>
        </authorList>
    </citation>
    <scope>NUCLEOTIDE SEQUENCE [LARGE SCALE GENOMIC DNA]</scope>
    <source>
        <strain evidence="5">R3-111a-1</strain>
    </source>
</reference>
<proteinExistence type="predicted"/>
<dbReference type="HOGENOM" id="CLU_067857_0_0_1"/>
<dbReference type="SUPFAM" id="SSF82153">
    <property type="entry name" value="FAS1 domain"/>
    <property type="match status" value="1"/>
</dbReference>
<sequence>MMRTLTFLASCASLAIAQSGSLQQVLSEGGLTDYLNLLQSVNSPVLTEGTNLIVYATINAAFNGNSTIKRRDEAAENAALAAIQTSNSEATSSAKKRDASLSCGPGVARRTWLSDPRWVNLGPGRNQTVVEKQLASSGPVVLTGLGEGIRVTGSELRFDRGVVYPIADFFKLPATVSETLPFVGAEKFKAALDRAGILPGLDNTTAITVLAPSDSVFAKAGNWTAAQLKQHIIVGHVIYSTQFRDGQVLPTLGGGSVTVSVQGGIISVGGARIVASDAIIKNGVIHTIGNVLKPTTPTPVPSTVPVAAGAMLRPLVWQAMVIGFAVMLGQW</sequence>
<dbReference type="Pfam" id="PF02469">
    <property type="entry name" value="Fasciclin"/>
    <property type="match status" value="1"/>
</dbReference>
<dbReference type="SMART" id="SM00554">
    <property type="entry name" value="FAS1"/>
    <property type="match status" value="1"/>
</dbReference>
<evidence type="ECO:0000313" key="5">
    <source>
        <dbReference type="Proteomes" id="UP000006039"/>
    </source>
</evidence>
<reference evidence="4" key="4">
    <citation type="journal article" date="2015" name="G3 (Bethesda)">
        <title>Genome sequences of three phytopathogenic species of the Magnaporthaceae family of fungi.</title>
        <authorList>
            <person name="Okagaki L.H."/>
            <person name="Nunes C.C."/>
            <person name="Sailsbery J."/>
            <person name="Clay B."/>
            <person name="Brown D."/>
            <person name="John T."/>
            <person name="Oh Y."/>
            <person name="Young N."/>
            <person name="Fitzgerald M."/>
            <person name="Haas B.J."/>
            <person name="Zeng Q."/>
            <person name="Young S."/>
            <person name="Adiconis X."/>
            <person name="Fan L."/>
            <person name="Levin J.Z."/>
            <person name="Mitchell T.K."/>
            <person name="Okubara P.A."/>
            <person name="Farman M.L."/>
            <person name="Kohn L.M."/>
            <person name="Birren B."/>
            <person name="Ma L.-J."/>
            <person name="Dean R.A."/>
        </authorList>
    </citation>
    <scope>NUCLEOTIDE SEQUENCE</scope>
    <source>
        <strain evidence="4">R3-111a-1</strain>
    </source>
</reference>
<dbReference type="GO" id="GO:0016236">
    <property type="term" value="P:macroautophagy"/>
    <property type="evidence" value="ECO:0007669"/>
    <property type="project" value="TreeGrafter"/>
</dbReference>
<protein>
    <recommendedName>
        <fullName evidence="2">FAS1 domain-containing protein</fullName>
    </recommendedName>
</protein>
<dbReference type="Proteomes" id="UP000006039">
    <property type="component" value="Unassembled WGS sequence"/>
</dbReference>
<gene>
    <name evidence="4" type="primary">20349395</name>
    <name evidence="3" type="ORF">GGTG_08937</name>
</gene>
<keyword evidence="1" id="KW-0732">Signal</keyword>
<dbReference type="InterPro" id="IPR000782">
    <property type="entry name" value="FAS1_domain"/>
</dbReference>
<evidence type="ECO:0000313" key="4">
    <source>
        <dbReference type="EnsemblFungi" id="EJT75099"/>
    </source>
</evidence>